<dbReference type="AlphaFoldDB" id="A0A3B7MZ50"/>
<accession>A0A3B7MZ50</accession>
<dbReference type="RefSeq" id="WP_119054218.1">
    <property type="nucleotide sequence ID" value="NZ_CP032157.1"/>
</dbReference>
<reference evidence="1 2" key="1">
    <citation type="submission" date="2018-09" db="EMBL/GenBank/DDBJ databases">
        <title>Genome sequencing of strain 6GH32-13.</title>
        <authorList>
            <person name="Weon H.-Y."/>
            <person name="Heo J."/>
            <person name="Kwon S.-W."/>
        </authorList>
    </citation>
    <scope>NUCLEOTIDE SEQUENCE [LARGE SCALE GENOMIC DNA]</scope>
    <source>
        <strain evidence="1 2">5GH32-13</strain>
    </source>
</reference>
<dbReference type="Proteomes" id="UP000263900">
    <property type="component" value="Chromosome"/>
</dbReference>
<evidence type="ECO:0000313" key="2">
    <source>
        <dbReference type="Proteomes" id="UP000263900"/>
    </source>
</evidence>
<name>A0A3B7MZ50_9BACT</name>
<keyword evidence="2" id="KW-1185">Reference proteome</keyword>
<gene>
    <name evidence="1" type="ORF">D3H65_32060</name>
</gene>
<evidence type="ECO:0000313" key="1">
    <source>
        <dbReference type="EMBL" id="AXY78346.1"/>
    </source>
</evidence>
<protein>
    <submittedName>
        <fullName evidence="1">Uncharacterized protein</fullName>
    </submittedName>
</protein>
<dbReference type="EMBL" id="CP032157">
    <property type="protein sequence ID" value="AXY78346.1"/>
    <property type="molecule type" value="Genomic_DNA"/>
</dbReference>
<dbReference type="KEGG" id="pseg:D3H65_32060"/>
<sequence length="214" mass="24605">MMITRYTQWLFTSVLLLPVFYIQAQTTSTMAGEYYLRGVMEVASGFKLNPDATFQFFFSYGALDRYGTGQWEEKEGKVILNSKPQPARDFALVTSKKVPGNQITIRITEKNAALLRFVHARIGPGNTAEMLEADQKGMIVLPKQAIDSITLLFEFCPERSSTFSVADTTHNYFEFRFEPWLMEVFFRNFTLQVDKEGLYGKHPLMEGAEFHYNK</sequence>
<dbReference type="OrthoDB" id="9812708at2"/>
<organism evidence="1 2">
    <name type="scientific">Paraflavitalea soli</name>
    <dbReference type="NCBI Taxonomy" id="2315862"/>
    <lineage>
        <taxon>Bacteria</taxon>
        <taxon>Pseudomonadati</taxon>
        <taxon>Bacteroidota</taxon>
        <taxon>Chitinophagia</taxon>
        <taxon>Chitinophagales</taxon>
        <taxon>Chitinophagaceae</taxon>
        <taxon>Paraflavitalea</taxon>
    </lineage>
</organism>
<proteinExistence type="predicted"/>